<dbReference type="InterPro" id="IPR019494">
    <property type="entry name" value="FIST_C"/>
</dbReference>
<dbReference type="InterPro" id="IPR013702">
    <property type="entry name" value="FIST_domain_N"/>
</dbReference>
<accession>A0A9Q9MH59</accession>
<organism evidence="3 4">
    <name type="scientific">Dactylosporangium aurantiacum</name>
    <dbReference type="NCBI Taxonomy" id="35754"/>
    <lineage>
        <taxon>Bacteria</taxon>
        <taxon>Bacillati</taxon>
        <taxon>Actinomycetota</taxon>
        <taxon>Actinomycetes</taxon>
        <taxon>Micromonosporales</taxon>
        <taxon>Micromonosporaceae</taxon>
        <taxon>Dactylosporangium</taxon>
    </lineage>
</organism>
<dbReference type="SMART" id="SM00897">
    <property type="entry name" value="FIST"/>
    <property type="match status" value="1"/>
</dbReference>
<name>A0A9Q9MH59_9ACTN</name>
<sequence length="409" mass="42229">MDARLDPHLHEGDRAVASPARRWLSVGSAGTRDRAAGHDEGREAALRAVTGEDPRLLIVFCANTPDPAAVLAGITEVAPGTPLIGCSSTVAIDPDGPRWDGVVVAALGGAGLSAATGVGRDAATAPQRAGAAAAAGASVLPERAQHVLVLLADGQVVNHERILAGAYGVVGASMPYVGGACSPDLAFGGTYELFGTEVLTGGVVGAVIESDGPIGEAVGHGWRQVGEPMIVTHSEGGNIYTLDEKPARVAYLDRLGAPGDAYTDPDAFRDFARTRPIGIRRRSGLEIRDIGSNRFLVEEPWLRSRGEVPEGGVIWLMEGDADTGLDAAGDACGEAAAAVGRPRPLGVFAFDCIARRRLLGDERSSASVGRMRERSGGAPVAGLSTWGEFARLRGITGYHNQTLVVLAVG</sequence>
<proteinExistence type="predicted"/>
<dbReference type="Proteomes" id="UP001058003">
    <property type="component" value="Chromosome"/>
</dbReference>
<evidence type="ECO:0000259" key="2">
    <source>
        <dbReference type="SMART" id="SM01204"/>
    </source>
</evidence>
<dbReference type="RefSeq" id="WP_052386154.1">
    <property type="nucleotide sequence ID" value="NZ_CP073767.1"/>
</dbReference>
<dbReference type="Pfam" id="PF08495">
    <property type="entry name" value="FIST"/>
    <property type="match status" value="1"/>
</dbReference>
<evidence type="ECO:0000313" key="4">
    <source>
        <dbReference type="Proteomes" id="UP001058003"/>
    </source>
</evidence>
<feature type="domain" description="FIST" evidence="1">
    <location>
        <begin position="53"/>
        <end position="246"/>
    </location>
</feature>
<dbReference type="Pfam" id="PF10442">
    <property type="entry name" value="FIST_C"/>
    <property type="match status" value="1"/>
</dbReference>
<protein>
    <submittedName>
        <fullName evidence="3">FIST C-terminal domain-containing protein</fullName>
    </submittedName>
</protein>
<dbReference type="KEGG" id="daur:Daura_37500"/>
<evidence type="ECO:0000259" key="1">
    <source>
        <dbReference type="SMART" id="SM00897"/>
    </source>
</evidence>
<evidence type="ECO:0000313" key="3">
    <source>
        <dbReference type="EMBL" id="UWZ52316.1"/>
    </source>
</evidence>
<dbReference type="PANTHER" id="PTHR40252:SF2">
    <property type="entry name" value="BLR0328 PROTEIN"/>
    <property type="match status" value="1"/>
</dbReference>
<gene>
    <name evidence="3" type="ORF">Daura_37500</name>
</gene>
<dbReference type="PANTHER" id="PTHR40252">
    <property type="entry name" value="BLR0328 PROTEIN"/>
    <property type="match status" value="1"/>
</dbReference>
<dbReference type="SMART" id="SM01204">
    <property type="entry name" value="FIST_C"/>
    <property type="match status" value="1"/>
</dbReference>
<keyword evidence="4" id="KW-1185">Reference proteome</keyword>
<dbReference type="AlphaFoldDB" id="A0A9Q9MH59"/>
<dbReference type="EMBL" id="CP073767">
    <property type="protein sequence ID" value="UWZ52316.1"/>
    <property type="molecule type" value="Genomic_DNA"/>
</dbReference>
<reference evidence="3" key="1">
    <citation type="submission" date="2021-04" db="EMBL/GenBank/DDBJ databases">
        <title>Dactylosporangium aurantiacum NRRL B-8018 full assembly.</title>
        <authorList>
            <person name="Hartkoorn R.C."/>
            <person name="Beaudoing E."/>
            <person name="Hot D."/>
        </authorList>
    </citation>
    <scope>NUCLEOTIDE SEQUENCE</scope>
    <source>
        <strain evidence="3">NRRL B-8018</strain>
    </source>
</reference>
<feature type="domain" description="FIST C-domain" evidence="2">
    <location>
        <begin position="247"/>
        <end position="392"/>
    </location>
</feature>